<dbReference type="STRING" id="1462526.BN990_04278"/>
<dbReference type="Proteomes" id="UP000028875">
    <property type="component" value="Unassembled WGS sequence"/>
</dbReference>
<name>A0A024QHD0_9BACI</name>
<dbReference type="RefSeq" id="WP_038246897.1">
    <property type="nucleotide sequence ID" value="NZ_BNER01000008.1"/>
</dbReference>
<protein>
    <submittedName>
        <fullName evidence="1">Uncharacterized protein</fullName>
    </submittedName>
</protein>
<dbReference type="AlphaFoldDB" id="A0A024QHD0"/>
<evidence type="ECO:0000313" key="1">
    <source>
        <dbReference type="EMBL" id="CDQ41899.1"/>
    </source>
</evidence>
<keyword evidence="2" id="KW-1185">Reference proteome</keyword>
<reference evidence="2" key="2">
    <citation type="submission" date="2014-05" db="EMBL/GenBank/DDBJ databases">
        <title>Draft genome sequence of Virgibacillus massiliensis Vm-5.</title>
        <authorList>
            <person name="Khelaifia S."/>
            <person name="Croce O."/>
            <person name="Lagier J.C."/>
            <person name="Raoult D."/>
        </authorList>
    </citation>
    <scope>NUCLEOTIDE SEQUENCE [LARGE SCALE GENOMIC DNA]</scope>
    <source>
        <strain evidence="2">Vm-5</strain>
    </source>
</reference>
<gene>
    <name evidence="1" type="ORF">BN990_04278</name>
</gene>
<proteinExistence type="predicted"/>
<comment type="caution">
    <text evidence="1">The sequence shown here is derived from an EMBL/GenBank/DDBJ whole genome shotgun (WGS) entry which is preliminary data.</text>
</comment>
<evidence type="ECO:0000313" key="2">
    <source>
        <dbReference type="Proteomes" id="UP000028875"/>
    </source>
</evidence>
<organism evidence="1 2">
    <name type="scientific">Virgibacillus massiliensis</name>
    <dbReference type="NCBI Taxonomy" id="1462526"/>
    <lineage>
        <taxon>Bacteria</taxon>
        <taxon>Bacillati</taxon>
        <taxon>Bacillota</taxon>
        <taxon>Bacilli</taxon>
        <taxon>Bacillales</taxon>
        <taxon>Bacillaceae</taxon>
        <taxon>Virgibacillus</taxon>
    </lineage>
</organism>
<dbReference type="OrthoDB" id="2973975at2"/>
<dbReference type="EMBL" id="CCDP010000003">
    <property type="protein sequence ID" value="CDQ41899.1"/>
    <property type="molecule type" value="Genomic_DNA"/>
</dbReference>
<sequence>MSRKKPKILYAFHRFMEGIFSYYLDKGMAKNNAKLRMYKETYETCLDFAKKEKDIPDHALIATMQHASRHLNQRGISLSETLKKDPSNSNKEEIRIALHSIKKVKDAADEFITTYRGES</sequence>
<accession>A0A024QHD0</accession>
<reference evidence="1 2" key="1">
    <citation type="submission" date="2014-03" db="EMBL/GenBank/DDBJ databases">
        <authorList>
            <person name="Urmite Genomes U."/>
        </authorList>
    </citation>
    <scope>NUCLEOTIDE SEQUENCE [LARGE SCALE GENOMIC DNA]</scope>
    <source>
        <strain evidence="1 2">Vm-5</strain>
    </source>
</reference>